<dbReference type="Proteomes" id="UP000540989">
    <property type="component" value="Unassembled WGS sequence"/>
</dbReference>
<evidence type="ECO:0000313" key="1">
    <source>
        <dbReference type="EMBL" id="MBB5055691.1"/>
    </source>
</evidence>
<dbReference type="RefSeq" id="WP_184213452.1">
    <property type="nucleotide sequence ID" value="NZ_JACHIP010000001.1"/>
</dbReference>
<dbReference type="EMBL" id="JACHIP010000001">
    <property type="protein sequence ID" value="MBB5055691.1"/>
    <property type="molecule type" value="Genomic_DNA"/>
</dbReference>
<evidence type="ECO:0000313" key="2">
    <source>
        <dbReference type="Proteomes" id="UP000540989"/>
    </source>
</evidence>
<keyword evidence="2" id="KW-1185">Reference proteome</keyword>
<gene>
    <name evidence="1" type="ORF">HDF16_000360</name>
</gene>
<proteinExistence type="predicted"/>
<dbReference type="PIRSF" id="PIRSF034110">
    <property type="entry name" value="DUF1203"/>
    <property type="match status" value="1"/>
</dbReference>
<dbReference type="InterPro" id="IPR009593">
    <property type="entry name" value="DUF1203"/>
</dbReference>
<dbReference type="Pfam" id="PF06718">
    <property type="entry name" value="DUF1203"/>
    <property type="match status" value="1"/>
</dbReference>
<protein>
    <recommendedName>
        <fullName evidence="3">DUF1203 domain-containing protein</fullName>
    </recommendedName>
</protein>
<sequence length="159" mass="17891">MEIQAIALPTEVAERVWKTMNSPGYGHPASNALAKGHGPCRHCLRPFRIGEEERTLFTYSPFRENGMIPLPGPVFIHTERCERFQQPSGYPVELVAYGAVLDGYDGDQRMVAQRKVADGGHEAMIVEMFEDVAVRYVMVRDLKAGCFDFRVERKVDSDG</sequence>
<dbReference type="AlphaFoldDB" id="A0A7W7ZAB6"/>
<accession>A0A7W7ZAB6</accession>
<comment type="caution">
    <text evidence="1">The sequence shown here is derived from an EMBL/GenBank/DDBJ whole genome shotgun (WGS) entry which is preliminary data.</text>
</comment>
<evidence type="ECO:0008006" key="3">
    <source>
        <dbReference type="Google" id="ProtNLM"/>
    </source>
</evidence>
<name>A0A7W7ZAB6_9BACT</name>
<reference evidence="1 2" key="1">
    <citation type="submission" date="2020-08" db="EMBL/GenBank/DDBJ databases">
        <title>Genomic Encyclopedia of Type Strains, Phase IV (KMG-V): Genome sequencing to study the core and pangenomes of soil and plant-associated prokaryotes.</title>
        <authorList>
            <person name="Whitman W."/>
        </authorList>
    </citation>
    <scope>NUCLEOTIDE SEQUENCE [LARGE SCALE GENOMIC DNA]</scope>
    <source>
        <strain evidence="1 2">M8UP14</strain>
    </source>
</reference>
<organism evidence="1 2">
    <name type="scientific">Granulicella aggregans</name>
    <dbReference type="NCBI Taxonomy" id="474949"/>
    <lineage>
        <taxon>Bacteria</taxon>
        <taxon>Pseudomonadati</taxon>
        <taxon>Acidobacteriota</taxon>
        <taxon>Terriglobia</taxon>
        <taxon>Terriglobales</taxon>
        <taxon>Acidobacteriaceae</taxon>
        <taxon>Granulicella</taxon>
    </lineage>
</organism>